<dbReference type="InterPro" id="IPR047152">
    <property type="entry name" value="Caudal_homeobox"/>
</dbReference>
<feature type="region of interest" description="Disordered" evidence="8">
    <location>
        <begin position="23"/>
        <end position="51"/>
    </location>
</feature>
<feature type="region of interest" description="Disordered" evidence="8">
    <location>
        <begin position="268"/>
        <end position="294"/>
    </location>
</feature>
<comment type="similarity">
    <text evidence="2">Belongs to the Caudal homeobox family.</text>
</comment>
<dbReference type="GO" id="GO:0009887">
    <property type="term" value="P:animal organ morphogenesis"/>
    <property type="evidence" value="ECO:0007669"/>
    <property type="project" value="TreeGrafter"/>
</dbReference>
<dbReference type="KEGG" id="ccin:107268584"/>
<dbReference type="GO" id="GO:0000981">
    <property type="term" value="F:DNA-binding transcription factor activity, RNA polymerase II-specific"/>
    <property type="evidence" value="ECO:0007669"/>
    <property type="project" value="InterPro"/>
</dbReference>
<dbReference type="CDD" id="cd00086">
    <property type="entry name" value="homeodomain"/>
    <property type="match status" value="1"/>
</dbReference>
<dbReference type="InterPro" id="IPR009057">
    <property type="entry name" value="Homeodomain-like_sf"/>
</dbReference>
<sequence length="359" mass="38889">MTDISSIGMVSYYNPLTMYRGQQTGSQQALGPVQQGAPGQASGQGQQGVVSDSTGQQYWYTYGSHGSYGAHHQNPGAQQYLDHPDVLWPPHPHPAHHYSHHLQYQHHHHHHHQAYPHQQIQPEWTSGDETSGNAGNNGNPVGTGEPSPPITVSGSEISSPGTPATPPANGSGPNGTNTAATTTPVRPAQIRSPYEWMKKPSYQSQPNPGKTRTKDKYRVVYTDQQRLELEKEFHYSRYITIRRKAELAATLALSERQVKIWFQNRRAKERKQVKKREELEQKDSKPSTDALNGAASGGMASLAALGGMGGMLGGLMHNGGSPPLGLGPPHSLAALGHSPASLHSHSHQHSHPAHTLAGL</sequence>
<dbReference type="InterPro" id="IPR000047">
    <property type="entry name" value="HTH_motif"/>
</dbReference>
<feature type="compositionally biased region" description="Low complexity" evidence="8">
    <location>
        <begin position="27"/>
        <end position="51"/>
    </location>
</feature>
<dbReference type="RefSeq" id="XP_015596990.1">
    <property type="nucleotide sequence ID" value="XM_015741504.2"/>
</dbReference>
<dbReference type="AlphaFoldDB" id="A0AAJ7FL13"/>
<name>A0AAJ7FL13_CEPCN</name>
<dbReference type="SMART" id="SM00389">
    <property type="entry name" value="HOX"/>
    <property type="match status" value="1"/>
</dbReference>
<feature type="DNA-binding region" description="Homeobox" evidence="6">
    <location>
        <begin position="214"/>
        <end position="273"/>
    </location>
</feature>
<feature type="compositionally biased region" description="Basic and acidic residues" evidence="8">
    <location>
        <begin position="275"/>
        <end position="286"/>
    </location>
</feature>
<evidence type="ECO:0000256" key="2">
    <source>
        <dbReference type="ARBA" id="ARBA00010341"/>
    </source>
</evidence>
<dbReference type="GO" id="GO:0009948">
    <property type="term" value="P:anterior/posterior axis specification"/>
    <property type="evidence" value="ECO:0007669"/>
    <property type="project" value="TreeGrafter"/>
</dbReference>
<evidence type="ECO:0000313" key="11">
    <source>
        <dbReference type="RefSeq" id="XP_015596990.1"/>
    </source>
</evidence>
<proteinExistence type="inferred from homology"/>
<dbReference type="Gene3D" id="1.10.10.60">
    <property type="entry name" value="Homeodomain-like"/>
    <property type="match status" value="1"/>
</dbReference>
<evidence type="ECO:0000256" key="6">
    <source>
        <dbReference type="PROSITE-ProRule" id="PRU00108"/>
    </source>
</evidence>
<dbReference type="PRINTS" id="PR00024">
    <property type="entry name" value="HOMEOBOX"/>
</dbReference>
<evidence type="ECO:0000256" key="7">
    <source>
        <dbReference type="RuleBase" id="RU000682"/>
    </source>
</evidence>
<organism evidence="10 11">
    <name type="scientific">Cephus cinctus</name>
    <name type="common">Wheat stem sawfly</name>
    <dbReference type="NCBI Taxonomy" id="211228"/>
    <lineage>
        <taxon>Eukaryota</taxon>
        <taxon>Metazoa</taxon>
        <taxon>Ecdysozoa</taxon>
        <taxon>Arthropoda</taxon>
        <taxon>Hexapoda</taxon>
        <taxon>Insecta</taxon>
        <taxon>Pterygota</taxon>
        <taxon>Neoptera</taxon>
        <taxon>Endopterygota</taxon>
        <taxon>Hymenoptera</taxon>
        <taxon>Cephoidea</taxon>
        <taxon>Cephidae</taxon>
        <taxon>Cephus</taxon>
    </lineage>
</organism>
<feature type="compositionally biased region" description="Low complexity" evidence="8">
    <location>
        <begin position="158"/>
        <end position="184"/>
    </location>
</feature>
<reference evidence="11" key="1">
    <citation type="submission" date="2025-08" db="UniProtKB">
        <authorList>
            <consortium name="RefSeq"/>
        </authorList>
    </citation>
    <scope>IDENTIFICATION</scope>
</reference>
<dbReference type="GeneID" id="107268584"/>
<feature type="compositionally biased region" description="Low complexity" evidence="8">
    <location>
        <begin position="322"/>
        <end position="343"/>
    </location>
</feature>
<dbReference type="Pfam" id="PF00046">
    <property type="entry name" value="Homeodomain"/>
    <property type="match status" value="1"/>
</dbReference>
<dbReference type="PANTHER" id="PTHR24332:SF9">
    <property type="entry name" value="HOMEOTIC PROTEIN CAUDAL"/>
    <property type="match status" value="1"/>
</dbReference>
<dbReference type="InterPro" id="IPR001356">
    <property type="entry name" value="HD"/>
</dbReference>
<evidence type="ECO:0000256" key="4">
    <source>
        <dbReference type="ARBA" id="ARBA00023155"/>
    </source>
</evidence>
<keyword evidence="4 6" id="KW-0371">Homeobox</keyword>
<feature type="compositionally biased region" description="Polar residues" evidence="8">
    <location>
        <begin position="201"/>
        <end position="210"/>
    </location>
</feature>
<dbReference type="SUPFAM" id="SSF46689">
    <property type="entry name" value="Homeodomain-like"/>
    <property type="match status" value="1"/>
</dbReference>
<dbReference type="GO" id="GO:0005634">
    <property type="term" value="C:nucleus"/>
    <property type="evidence" value="ECO:0007669"/>
    <property type="project" value="UniProtKB-SubCell"/>
</dbReference>
<gene>
    <name evidence="11" type="primary">LOC107268584</name>
</gene>
<keyword evidence="3 6" id="KW-0238">DNA-binding</keyword>
<dbReference type="PROSITE" id="PS00027">
    <property type="entry name" value="HOMEOBOX_1"/>
    <property type="match status" value="1"/>
</dbReference>
<feature type="compositionally biased region" description="Polar residues" evidence="8">
    <location>
        <begin position="122"/>
        <end position="140"/>
    </location>
</feature>
<evidence type="ECO:0000256" key="8">
    <source>
        <dbReference type="SAM" id="MobiDB-lite"/>
    </source>
</evidence>
<evidence type="ECO:0000259" key="9">
    <source>
        <dbReference type="PROSITE" id="PS50071"/>
    </source>
</evidence>
<dbReference type="GO" id="GO:0000977">
    <property type="term" value="F:RNA polymerase II transcription regulatory region sequence-specific DNA binding"/>
    <property type="evidence" value="ECO:0007669"/>
    <property type="project" value="TreeGrafter"/>
</dbReference>
<evidence type="ECO:0000256" key="3">
    <source>
        <dbReference type="ARBA" id="ARBA00023125"/>
    </source>
</evidence>
<dbReference type="InterPro" id="IPR017970">
    <property type="entry name" value="Homeobox_CS"/>
</dbReference>
<dbReference type="PROSITE" id="PS50071">
    <property type="entry name" value="HOMEOBOX_2"/>
    <property type="match status" value="1"/>
</dbReference>
<keyword evidence="10" id="KW-1185">Reference proteome</keyword>
<dbReference type="PANTHER" id="PTHR24332">
    <property type="entry name" value="HOMEOBOX PROTEIN CDX"/>
    <property type="match status" value="1"/>
</dbReference>
<keyword evidence="5 6" id="KW-0539">Nucleus</keyword>
<accession>A0AAJ7FL13</accession>
<evidence type="ECO:0000256" key="1">
    <source>
        <dbReference type="ARBA" id="ARBA00004123"/>
    </source>
</evidence>
<comment type="subcellular location">
    <subcellularLocation>
        <location evidence="1 6 7">Nucleus</location>
    </subcellularLocation>
</comment>
<protein>
    <submittedName>
        <fullName evidence="11">Homeobox protein CHOX-CAD</fullName>
    </submittedName>
</protein>
<dbReference type="PRINTS" id="PR00031">
    <property type="entry name" value="HTHREPRESSR"/>
</dbReference>
<evidence type="ECO:0000256" key="5">
    <source>
        <dbReference type="ARBA" id="ARBA00023242"/>
    </source>
</evidence>
<dbReference type="InterPro" id="IPR020479">
    <property type="entry name" value="HD_metazoa"/>
</dbReference>
<feature type="domain" description="Homeobox" evidence="9">
    <location>
        <begin position="212"/>
        <end position="272"/>
    </location>
</feature>
<feature type="compositionally biased region" description="Basic residues" evidence="8">
    <location>
        <begin position="93"/>
        <end position="114"/>
    </location>
</feature>
<evidence type="ECO:0000313" key="10">
    <source>
        <dbReference type="Proteomes" id="UP000694920"/>
    </source>
</evidence>
<dbReference type="FunFam" id="1.10.10.60:FF:000089">
    <property type="entry name" value="Caudal type homeobox 4"/>
    <property type="match status" value="1"/>
</dbReference>
<dbReference type="Proteomes" id="UP000694920">
    <property type="component" value="Unplaced"/>
</dbReference>
<feature type="region of interest" description="Disordered" evidence="8">
    <location>
        <begin position="69"/>
        <end position="216"/>
    </location>
</feature>
<feature type="region of interest" description="Disordered" evidence="8">
    <location>
        <begin position="322"/>
        <end position="359"/>
    </location>
</feature>
<dbReference type="GO" id="GO:0030154">
    <property type="term" value="P:cell differentiation"/>
    <property type="evidence" value="ECO:0007669"/>
    <property type="project" value="TreeGrafter"/>
</dbReference>